<feature type="transmembrane region" description="Helical" evidence="5">
    <location>
        <begin position="293"/>
        <end position="310"/>
    </location>
</feature>
<dbReference type="OrthoDB" id="2208410at2"/>
<evidence type="ECO:0000313" key="7">
    <source>
        <dbReference type="EMBL" id="RKN71916.1"/>
    </source>
</evidence>
<evidence type="ECO:0000256" key="2">
    <source>
        <dbReference type="ARBA" id="ARBA00022692"/>
    </source>
</evidence>
<keyword evidence="3 5" id="KW-1133">Transmembrane helix</keyword>
<evidence type="ECO:0000256" key="3">
    <source>
        <dbReference type="ARBA" id="ARBA00022989"/>
    </source>
</evidence>
<sequence>MGNALRAFWQKTPTKIGIVTAIMFQLIFSIVWMTGYSGVTERASKLKIAIVNEDAGLGKQLADQLRSNLPFQLSSEAALDEAKRQLNERDVQMVIHIPADFSKKLQAPGQKGELEYWVNESNPALIKSIMTGVSSSVTAMVNKQAVTAGAQAVLTQMNVPAAQAQGTAEALSEKVTGAVQSMNPVSGMNNQMVPMMLVLASYVGSMIMGMNFQQSSQMIGVQIGRLYKFGARVILNAAAAIVTSLVGASFVLMLGGQTVHGFMELWGFEAICLFTFMLFSQLFVLLLGNAGMLINIIMLSAQLVSSGAMVPRELLSGFYYTLSQYLPATYAVEGNMDLLFGGPGIGGAVSGLAAIAVVSFVLGSLIVGLRKDKAPAHAPAAPKLAN</sequence>
<evidence type="ECO:0000256" key="5">
    <source>
        <dbReference type="SAM" id="Phobius"/>
    </source>
</evidence>
<dbReference type="RefSeq" id="WP_120750812.1">
    <property type="nucleotide sequence ID" value="NZ_RBAH01000028.1"/>
</dbReference>
<dbReference type="InterPro" id="IPR013525">
    <property type="entry name" value="ABC2_TM"/>
</dbReference>
<keyword evidence="4 5" id="KW-0472">Membrane</keyword>
<feature type="domain" description="ABC-2 type transporter transmembrane" evidence="6">
    <location>
        <begin position="18"/>
        <end position="364"/>
    </location>
</feature>
<feature type="transmembrane region" description="Helical" evidence="5">
    <location>
        <begin position="16"/>
        <end position="36"/>
    </location>
</feature>
<dbReference type="InterPro" id="IPR051328">
    <property type="entry name" value="T7SS_ABC-Transporter"/>
</dbReference>
<feature type="transmembrane region" description="Helical" evidence="5">
    <location>
        <begin position="192"/>
        <end position="212"/>
    </location>
</feature>
<dbReference type="PANTHER" id="PTHR43077">
    <property type="entry name" value="TRANSPORT PERMEASE YVFS-RELATED"/>
    <property type="match status" value="1"/>
</dbReference>
<evidence type="ECO:0000256" key="4">
    <source>
        <dbReference type="ARBA" id="ARBA00023136"/>
    </source>
</evidence>
<feature type="transmembrane region" description="Helical" evidence="5">
    <location>
        <begin position="266"/>
        <end position="286"/>
    </location>
</feature>
<name>A0A3B0BKE4_9BACL</name>
<keyword evidence="8" id="KW-1185">Reference proteome</keyword>
<comment type="caution">
    <text evidence="7">The sequence shown here is derived from an EMBL/GenBank/DDBJ whole genome shotgun (WGS) entry which is preliminary data.</text>
</comment>
<dbReference type="Pfam" id="PF12698">
    <property type="entry name" value="ABC2_membrane_3"/>
    <property type="match status" value="1"/>
</dbReference>
<dbReference type="GO" id="GO:0016020">
    <property type="term" value="C:membrane"/>
    <property type="evidence" value="ECO:0007669"/>
    <property type="project" value="UniProtKB-SubCell"/>
</dbReference>
<proteinExistence type="predicted"/>
<dbReference type="GO" id="GO:0140359">
    <property type="term" value="F:ABC-type transporter activity"/>
    <property type="evidence" value="ECO:0007669"/>
    <property type="project" value="InterPro"/>
</dbReference>
<feature type="transmembrane region" description="Helical" evidence="5">
    <location>
        <begin position="233"/>
        <end position="254"/>
    </location>
</feature>
<accession>A0A3B0BKE4</accession>
<organism evidence="7 8">
    <name type="scientific">Paenibacillus ginsengarvi</name>
    <dbReference type="NCBI Taxonomy" id="400777"/>
    <lineage>
        <taxon>Bacteria</taxon>
        <taxon>Bacillati</taxon>
        <taxon>Bacillota</taxon>
        <taxon>Bacilli</taxon>
        <taxon>Bacillales</taxon>
        <taxon>Paenibacillaceae</taxon>
        <taxon>Paenibacillus</taxon>
    </lineage>
</organism>
<evidence type="ECO:0000256" key="1">
    <source>
        <dbReference type="ARBA" id="ARBA00004141"/>
    </source>
</evidence>
<dbReference type="AlphaFoldDB" id="A0A3B0BKE4"/>
<dbReference type="EMBL" id="RBAH01000028">
    <property type="protein sequence ID" value="RKN71916.1"/>
    <property type="molecule type" value="Genomic_DNA"/>
</dbReference>
<dbReference type="PANTHER" id="PTHR43077:SF10">
    <property type="entry name" value="TRANSPORT PERMEASE PROTEIN"/>
    <property type="match status" value="1"/>
</dbReference>
<evidence type="ECO:0000259" key="6">
    <source>
        <dbReference type="Pfam" id="PF12698"/>
    </source>
</evidence>
<keyword evidence="2 5" id="KW-0812">Transmembrane</keyword>
<protein>
    <submittedName>
        <fullName evidence="7">DUF3533 domain-containing protein</fullName>
    </submittedName>
</protein>
<evidence type="ECO:0000313" key="8">
    <source>
        <dbReference type="Proteomes" id="UP000282311"/>
    </source>
</evidence>
<reference evidence="7 8" key="1">
    <citation type="journal article" date="2007" name="Int. J. Syst. Evol. Microbiol.">
        <title>Paenibacillus ginsengarvi sp. nov., isolated from soil from ginseng cultivation.</title>
        <authorList>
            <person name="Yoon M.H."/>
            <person name="Ten L.N."/>
            <person name="Im W.T."/>
        </authorList>
    </citation>
    <scope>NUCLEOTIDE SEQUENCE [LARGE SCALE GENOMIC DNA]</scope>
    <source>
        <strain evidence="7 8">KCTC 13059</strain>
    </source>
</reference>
<dbReference type="Proteomes" id="UP000282311">
    <property type="component" value="Unassembled WGS sequence"/>
</dbReference>
<feature type="transmembrane region" description="Helical" evidence="5">
    <location>
        <begin position="345"/>
        <end position="369"/>
    </location>
</feature>
<comment type="subcellular location">
    <subcellularLocation>
        <location evidence="1">Membrane</location>
        <topology evidence="1">Multi-pass membrane protein</topology>
    </subcellularLocation>
</comment>
<dbReference type="Gene3D" id="3.40.1710.10">
    <property type="entry name" value="abc type-2 transporter like domain"/>
    <property type="match status" value="1"/>
</dbReference>
<gene>
    <name evidence="7" type="ORF">D7M11_28915</name>
</gene>